<dbReference type="EMBL" id="HBUF01577598">
    <property type="protein sequence ID" value="CAG6768898.1"/>
    <property type="molecule type" value="Transcribed_RNA"/>
</dbReference>
<dbReference type="AlphaFoldDB" id="A0A8D8SQR1"/>
<evidence type="ECO:0000313" key="1">
    <source>
        <dbReference type="EMBL" id="CAG6672931.1"/>
    </source>
</evidence>
<sequence length="152" mass="17146">MFHVYKLNILIVIMVGAIVMSGKRVLARIETEQILARVVPLHIITILTRTRVENENQKQNGKHTNDEEYQIGWQHREVIVVDSTEHKLLIVTRGTIADTVTPQFVLNTGIDLRTLVLAVGKQSHIPCLGCVCVVCQFGFRDLQPIDLRLVIG</sequence>
<dbReference type="EMBL" id="HBUF01058154">
    <property type="protein sequence ID" value="CAG6624792.1"/>
    <property type="molecule type" value="Transcribed_RNA"/>
</dbReference>
<reference evidence="1" key="1">
    <citation type="submission" date="2021-05" db="EMBL/GenBank/DDBJ databases">
        <authorList>
            <person name="Alioto T."/>
            <person name="Alioto T."/>
            <person name="Gomez Garrido J."/>
        </authorList>
    </citation>
    <scope>NUCLEOTIDE SEQUENCE</scope>
</reference>
<proteinExistence type="predicted"/>
<dbReference type="EMBL" id="HBUF01577596">
    <property type="protein sequence ID" value="CAG6768892.1"/>
    <property type="molecule type" value="Transcribed_RNA"/>
</dbReference>
<protein>
    <submittedName>
        <fullName evidence="1">Uncharacterized protein</fullName>
    </submittedName>
</protein>
<dbReference type="EMBL" id="HBUF01229931">
    <property type="protein sequence ID" value="CAG6672931.1"/>
    <property type="molecule type" value="Transcribed_RNA"/>
</dbReference>
<accession>A0A8D8SQR1</accession>
<organism evidence="1">
    <name type="scientific">Cacopsylla melanoneura</name>
    <dbReference type="NCBI Taxonomy" id="428564"/>
    <lineage>
        <taxon>Eukaryota</taxon>
        <taxon>Metazoa</taxon>
        <taxon>Ecdysozoa</taxon>
        <taxon>Arthropoda</taxon>
        <taxon>Hexapoda</taxon>
        <taxon>Insecta</taxon>
        <taxon>Pterygota</taxon>
        <taxon>Neoptera</taxon>
        <taxon>Paraneoptera</taxon>
        <taxon>Hemiptera</taxon>
        <taxon>Sternorrhyncha</taxon>
        <taxon>Psylloidea</taxon>
        <taxon>Psyllidae</taxon>
        <taxon>Psyllinae</taxon>
        <taxon>Cacopsylla</taxon>
    </lineage>
</organism>
<dbReference type="EMBL" id="HBUF01577597">
    <property type="protein sequence ID" value="CAG6768895.1"/>
    <property type="molecule type" value="Transcribed_RNA"/>
</dbReference>
<dbReference type="EMBL" id="HBUF01058155">
    <property type="protein sequence ID" value="CAG6624795.1"/>
    <property type="molecule type" value="Transcribed_RNA"/>
</dbReference>
<name>A0A8D8SQR1_9HEMI</name>